<dbReference type="InterPro" id="IPR008969">
    <property type="entry name" value="CarboxyPept-like_regulatory"/>
</dbReference>
<dbReference type="STRING" id="333140.AWW68_06865"/>
<feature type="chain" id="PRO_5007574775" description="Outer membrane protein beta-barrel domain-containing protein" evidence="4">
    <location>
        <begin position="19"/>
        <end position="904"/>
    </location>
</feature>
<gene>
    <name evidence="6" type="ORF">AWW68_06865</name>
</gene>
<keyword evidence="2" id="KW-0472">Membrane</keyword>
<comment type="caution">
    <text evidence="6">The sequence shown here is derived from an EMBL/GenBank/DDBJ whole genome shotgun (WGS) entry which is preliminary data.</text>
</comment>
<dbReference type="Pfam" id="PF13715">
    <property type="entry name" value="CarbopepD_reg_2"/>
    <property type="match status" value="1"/>
</dbReference>
<evidence type="ECO:0000256" key="3">
    <source>
        <dbReference type="ARBA" id="ARBA00023237"/>
    </source>
</evidence>
<evidence type="ECO:0000256" key="1">
    <source>
        <dbReference type="ARBA" id="ARBA00004442"/>
    </source>
</evidence>
<accession>A0A150XIF2</accession>
<keyword evidence="4" id="KW-0732">Signal</keyword>
<name>A0A150XIF2_9BACT</name>
<organism evidence="6 7">
    <name type="scientific">Roseivirga spongicola</name>
    <dbReference type="NCBI Taxonomy" id="333140"/>
    <lineage>
        <taxon>Bacteria</taxon>
        <taxon>Pseudomonadati</taxon>
        <taxon>Bacteroidota</taxon>
        <taxon>Cytophagia</taxon>
        <taxon>Cytophagales</taxon>
        <taxon>Roseivirgaceae</taxon>
        <taxon>Roseivirga</taxon>
    </lineage>
</organism>
<evidence type="ECO:0000259" key="5">
    <source>
        <dbReference type="Pfam" id="PF14905"/>
    </source>
</evidence>
<dbReference type="OrthoDB" id="1682379at2"/>
<dbReference type="Gene3D" id="2.40.170.20">
    <property type="entry name" value="TonB-dependent receptor, beta-barrel domain"/>
    <property type="match status" value="1"/>
</dbReference>
<dbReference type="EMBL" id="LRPC01000001">
    <property type="protein sequence ID" value="KYG78484.1"/>
    <property type="molecule type" value="Genomic_DNA"/>
</dbReference>
<dbReference type="Proteomes" id="UP000075606">
    <property type="component" value="Unassembled WGS sequence"/>
</dbReference>
<dbReference type="GO" id="GO:0009279">
    <property type="term" value="C:cell outer membrane"/>
    <property type="evidence" value="ECO:0007669"/>
    <property type="project" value="UniProtKB-SubCell"/>
</dbReference>
<evidence type="ECO:0000256" key="4">
    <source>
        <dbReference type="SAM" id="SignalP"/>
    </source>
</evidence>
<proteinExistence type="predicted"/>
<evidence type="ECO:0000313" key="6">
    <source>
        <dbReference type="EMBL" id="KYG78484.1"/>
    </source>
</evidence>
<feature type="signal peptide" evidence="4">
    <location>
        <begin position="1"/>
        <end position="18"/>
    </location>
</feature>
<dbReference type="Gene3D" id="2.60.40.1120">
    <property type="entry name" value="Carboxypeptidase-like, regulatory domain"/>
    <property type="match status" value="1"/>
</dbReference>
<sequence>MKYLYTLTLLLFFQLLNAQDFQIKGTVKDSTTQEVLPYANVILKNPSDSILRTDITNSEGQFTLEKVEKGQYTLHISFVGFTPHIDSIDLDANLQLGDIILSESSTELDELTIEGEAIPVVVKKDTLEYNAAAFTVPEGSELEDLLNKMPGVEVKDGTITVNGKRIEKLLVDGKPFFDGQIQSALKNLPADFAKKIQFIEEKSEQAQFSGTDDGERTQTMNVVSKPEKRKGYFGRIGGTLSPPDRYNLNGSLGALKGDNRYNLSGSMSNLGSESSISIPSGMSSADMSRIMAMQGGSGGIGGSRSLGGSYYREFSEKLEINASLRWSNSDSFSETDITRQYIQSSDQGRVYTEQSERNRESTNISTSVSLNYKPSKKDHFSIRQTFTSANSLNSNWKTGETILNGDFLNSTLNRSYMENERIGLDTRLSWRHRFKKEGRTFSFTFGNSYNKAEGTDSVKSQNRFADGNIQEQDFDQISNPEDNASARTASVTFTEKVGEKSNLSFRYNFSHEQDKTEQLLLDFNENTQAYSELDPLRSSQFELNNKDHKFNFTFNLPISEKIYIGPRLAYRTTTILNDQVYPNEVDTKNQFNGFTPSISIDVRAEKSAQLRATISRSMRVPRAEQLQNVLDNSNPLFLRQGNPDLKQGFTNSINISYYKFEEESGVYSSLSLYATSSENQTTNFTIVGDGTNSPNGIDLPIGARYSRPVNISGAKNINFSGSTSIPLLKKKLSLALRIGGDYAFNPQFLNEVRQSSESFAYSLGFGLESKFSEKLDLGLSVLPRYSIINNSSLEDPSSRYFAWNAMLRTKWTIAADFYLTSNINYSYNGGVNNLGSFDQLIWSASLGKKILKKKLDLNIQANDILKQLSDQNRSINSEYIQNSSTILLRQILRFSITYKFNKFG</sequence>
<dbReference type="AlphaFoldDB" id="A0A150XIF2"/>
<reference evidence="6 7" key="1">
    <citation type="submission" date="2016-01" db="EMBL/GenBank/DDBJ databases">
        <title>Genome sequencing of Roseivirga spongicola UST030701-084.</title>
        <authorList>
            <person name="Selvaratnam C."/>
            <person name="Thevarajoo S."/>
            <person name="Goh K.M."/>
            <person name="Ee R."/>
            <person name="Chan K.-G."/>
            <person name="Chong C.S."/>
        </authorList>
    </citation>
    <scope>NUCLEOTIDE SEQUENCE [LARGE SCALE GENOMIC DNA]</scope>
    <source>
        <strain evidence="6 7">UST030701-084</strain>
    </source>
</reference>
<dbReference type="InterPro" id="IPR041700">
    <property type="entry name" value="OMP_b-brl_3"/>
</dbReference>
<feature type="domain" description="Outer membrane protein beta-barrel" evidence="5">
    <location>
        <begin position="432"/>
        <end position="898"/>
    </location>
</feature>
<protein>
    <recommendedName>
        <fullName evidence="5">Outer membrane protein beta-barrel domain-containing protein</fullName>
    </recommendedName>
</protein>
<dbReference type="SUPFAM" id="SSF56935">
    <property type="entry name" value="Porins"/>
    <property type="match status" value="1"/>
</dbReference>
<keyword evidence="7" id="KW-1185">Reference proteome</keyword>
<evidence type="ECO:0000313" key="7">
    <source>
        <dbReference type="Proteomes" id="UP000075606"/>
    </source>
</evidence>
<dbReference type="Pfam" id="PF14905">
    <property type="entry name" value="OMP_b-brl_3"/>
    <property type="match status" value="1"/>
</dbReference>
<evidence type="ECO:0000256" key="2">
    <source>
        <dbReference type="ARBA" id="ARBA00023136"/>
    </source>
</evidence>
<comment type="subcellular location">
    <subcellularLocation>
        <location evidence="1">Cell outer membrane</location>
    </subcellularLocation>
</comment>
<dbReference type="SUPFAM" id="SSF49464">
    <property type="entry name" value="Carboxypeptidase regulatory domain-like"/>
    <property type="match status" value="1"/>
</dbReference>
<dbReference type="InterPro" id="IPR036942">
    <property type="entry name" value="Beta-barrel_TonB_sf"/>
</dbReference>
<keyword evidence="3" id="KW-0998">Cell outer membrane</keyword>
<dbReference type="RefSeq" id="WP_157717551.1">
    <property type="nucleotide sequence ID" value="NZ_CP139724.1"/>
</dbReference>